<reference evidence="3" key="2">
    <citation type="journal article" date="2023" name="IMA Fungus">
        <title>Comparative genomic study of the Penicillium genus elucidates a diverse pangenome and 15 lateral gene transfer events.</title>
        <authorList>
            <person name="Petersen C."/>
            <person name="Sorensen T."/>
            <person name="Nielsen M.R."/>
            <person name="Sondergaard T.E."/>
            <person name="Sorensen J.L."/>
            <person name="Fitzpatrick D.A."/>
            <person name="Frisvad J.C."/>
            <person name="Nielsen K.L."/>
        </authorList>
    </citation>
    <scope>NUCLEOTIDE SEQUENCE</scope>
    <source>
        <strain evidence="3">IBT 16849</strain>
    </source>
</reference>
<keyword evidence="4" id="KW-1185">Reference proteome</keyword>
<dbReference type="AlphaFoldDB" id="A0A9W9JNF1"/>
<comment type="caution">
    <text evidence="3">The sequence shown here is derived from an EMBL/GenBank/DDBJ whole genome shotgun (WGS) entry which is preliminary data.</text>
</comment>
<keyword evidence="2" id="KW-0472">Membrane</keyword>
<evidence type="ECO:0000313" key="3">
    <source>
        <dbReference type="EMBL" id="KAJ5200208.1"/>
    </source>
</evidence>
<evidence type="ECO:0000256" key="2">
    <source>
        <dbReference type="SAM" id="Phobius"/>
    </source>
</evidence>
<organism evidence="3 4">
    <name type="scientific">Penicillium cf. griseofulvum</name>
    <dbReference type="NCBI Taxonomy" id="2972120"/>
    <lineage>
        <taxon>Eukaryota</taxon>
        <taxon>Fungi</taxon>
        <taxon>Dikarya</taxon>
        <taxon>Ascomycota</taxon>
        <taxon>Pezizomycotina</taxon>
        <taxon>Eurotiomycetes</taxon>
        <taxon>Eurotiomycetidae</taxon>
        <taxon>Eurotiales</taxon>
        <taxon>Aspergillaceae</taxon>
        <taxon>Penicillium</taxon>
    </lineage>
</organism>
<feature type="transmembrane region" description="Helical" evidence="2">
    <location>
        <begin position="105"/>
        <end position="121"/>
    </location>
</feature>
<feature type="region of interest" description="Disordered" evidence="1">
    <location>
        <begin position="1"/>
        <end position="20"/>
    </location>
</feature>
<protein>
    <submittedName>
        <fullName evidence="3">Uncharacterized protein</fullName>
    </submittedName>
</protein>
<gene>
    <name evidence="3" type="ORF">N7472_005412</name>
</gene>
<keyword evidence="2" id="KW-1133">Transmembrane helix</keyword>
<accession>A0A9W9JNF1</accession>
<keyword evidence="2" id="KW-0812">Transmembrane</keyword>
<dbReference type="Proteomes" id="UP001150879">
    <property type="component" value="Unassembled WGS sequence"/>
</dbReference>
<reference evidence="3" key="1">
    <citation type="submission" date="2022-11" db="EMBL/GenBank/DDBJ databases">
        <authorList>
            <person name="Petersen C."/>
        </authorList>
    </citation>
    <scope>NUCLEOTIDE SEQUENCE</scope>
    <source>
        <strain evidence="3">IBT 16849</strain>
    </source>
</reference>
<name>A0A9W9JNF1_9EURO</name>
<proteinExistence type="predicted"/>
<evidence type="ECO:0000313" key="4">
    <source>
        <dbReference type="Proteomes" id="UP001150879"/>
    </source>
</evidence>
<evidence type="ECO:0000256" key="1">
    <source>
        <dbReference type="SAM" id="MobiDB-lite"/>
    </source>
</evidence>
<dbReference type="EMBL" id="JAPQKP010000003">
    <property type="protein sequence ID" value="KAJ5200208.1"/>
    <property type="molecule type" value="Genomic_DNA"/>
</dbReference>
<sequence>MEKIAKTHRVSPYTRDRPRLAPTNRSRLLVCTIPTRTTKALAMGEDFWTRRAQSAVEYIRHEIDGVIPDEPGRFRQVCKGWEKEYKGVLSVPNPNLDRITFRQRIQIIAVALYVICFGWILKRKYLTPIERLEFEEHKSK</sequence>